<feature type="signal peptide" evidence="2">
    <location>
        <begin position="1"/>
        <end position="19"/>
    </location>
</feature>
<dbReference type="SUPFAM" id="SSF51338">
    <property type="entry name" value="Composite domain of metallo-dependent hydrolases"/>
    <property type="match status" value="1"/>
</dbReference>
<evidence type="ECO:0000313" key="4">
    <source>
        <dbReference type="EMBL" id="KKP07348.1"/>
    </source>
</evidence>
<proteinExistence type="predicted"/>
<dbReference type="InterPro" id="IPR032466">
    <property type="entry name" value="Metal_Hydrolase"/>
</dbReference>
<reference evidence="5" key="1">
    <citation type="journal article" date="2015" name="Genome Announc.">
        <title>Draft whole-genome sequence of the biocontrol agent Trichoderma harzianum T6776.</title>
        <authorList>
            <person name="Baroncelli R."/>
            <person name="Piaggeschi G."/>
            <person name="Fiorini L."/>
            <person name="Bertolini E."/>
            <person name="Zapparata A."/>
            <person name="Pe M.E."/>
            <person name="Sarrocco S."/>
            <person name="Vannacci G."/>
        </authorList>
    </citation>
    <scope>NUCLEOTIDE SEQUENCE [LARGE SCALE GENOMIC DNA]</scope>
    <source>
        <strain evidence="5">T6776</strain>
    </source>
</reference>
<evidence type="ECO:0000259" key="3">
    <source>
        <dbReference type="Pfam" id="PF01979"/>
    </source>
</evidence>
<dbReference type="InterPro" id="IPR051781">
    <property type="entry name" value="Metallo-dep_Hydrolase"/>
</dbReference>
<feature type="region of interest" description="Disordered" evidence="1">
    <location>
        <begin position="415"/>
        <end position="442"/>
    </location>
</feature>
<organism evidence="4 5">
    <name type="scientific">Trichoderma harzianum</name>
    <name type="common">Hypocrea lixii</name>
    <dbReference type="NCBI Taxonomy" id="5544"/>
    <lineage>
        <taxon>Eukaryota</taxon>
        <taxon>Fungi</taxon>
        <taxon>Dikarya</taxon>
        <taxon>Ascomycota</taxon>
        <taxon>Pezizomycotina</taxon>
        <taxon>Sordariomycetes</taxon>
        <taxon>Hypocreomycetidae</taxon>
        <taxon>Hypocreales</taxon>
        <taxon>Hypocreaceae</taxon>
        <taxon>Trichoderma</taxon>
    </lineage>
</organism>
<keyword evidence="2" id="KW-0732">Signal</keyword>
<protein>
    <recommendedName>
        <fullName evidence="3">Amidohydrolase-related domain-containing protein</fullName>
    </recommendedName>
</protein>
<evidence type="ECO:0000256" key="2">
    <source>
        <dbReference type="SAM" id="SignalP"/>
    </source>
</evidence>
<dbReference type="PANTHER" id="PTHR43135:SF3">
    <property type="entry name" value="ALPHA-D-RIBOSE 1-METHYLPHOSPHONATE 5-TRIPHOSPHATE DIPHOSPHATASE"/>
    <property type="match status" value="1"/>
</dbReference>
<dbReference type="OrthoDB" id="194468at2759"/>
<dbReference type="OMA" id="CRNYTQC"/>
<dbReference type="AlphaFoldDB" id="A0A0F9Y5M8"/>
<dbReference type="Proteomes" id="UP000034112">
    <property type="component" value="Unassembled WGS sequence"/>
</dbReference>
<dbReference type="PROSITE" id="PS51257">
    <property type="entry name" value="PROKAR_LIPOPROTEIN"/>
    <property type="match status" value="1"/>
</dbReference>
<dbReference type="Gene3D" id="3.30.110.90">
    <property type="entry name" value="Amidohydrolase"/>
    <property type="match status" value="1"/>
</dbReference>
<feature type="compositionally biased region" description="Gly residues" evidence="1">
    <location>
        <begin position="427"/>
        <end position="442"/>
    </location>
</feature>
<dbReference type="InterPro" id="IPR006680">
    <property type="entry name" value="Amidohydro-rel"/>
</dbReference>
<sequence length="472" mass="49714">MKPIQFLTLAIVLPQGAFACLEHLLQERTPDPNDMIRRQEPAPRIKTAIKNVRVFDGTKLTGLQTVIIDGENISNDTSNIETTVDGNGGVLIPGLIDCHVHISNVAGLETLTSYGVTTAMVMACRNYTQCAPLRNLEGVASFVSAGVPATGHGSQHSRTFNLSSQYLIYPDANATEVVSYTFGNGSDFYKITAELNGPSQSMQNSLVDAVHNLGKQSMTHAADLDAWTQAVLSGTDGIQHIPTNGRINASNVLKARRSTNSWSTPTMNIARYAFANPAILTFTGHQIGGPDSYDNVYQNVRAIHAAGIPILAGTDAVGVINANISVPFGLSLHFELENLVEAGLTTVEALRAATELAAQHHRLADRGKIAPGMRADLILLNSDPLANITNTRDIAKVWVGGIEYKDIANSTGLSNPPANYTKAGTSSGSGSGSGSGSSGSGSGTGNAAGKAIALSWISLLGLQLVSMLCFFV</sequence>
<dbReference type="SUPFAM" id="SSF51556">
    <property type="entry name" value="Metallo-dependent hydrolases"/>
    <property type="match status" value="1"/>
</dbReference>
<dbReference type="Gene3D" id="1.20.58.520">
    <property type="entry name" value="Amidohydrolase"/>
    <property type="match status" value="1"/>
</dbReference>
<feature type="domain" description="Amidohydrolase-related" evidence="3">
    <location>
        <begin position="90"/>
        <end position="401"/>
    </location>
</feature>
<dbReference type="Gene3D" id="2.30.40.10">
    <property type="entry name" value="Urease, subunit C, domain 1"/>
    <property type="match status" value="1"/>
</dbReference>
<dbReference type="Pfam" id="PF01979">
    <property type="entry name" value="Amidohydro_1"/>
    <property type="match status" value="1"/>
</dbReference>
<evidence type="ECO:0000256" key="1">
    <source>
        <dbReference type="SAM" id="MobiDB-lite"/>
    </source>
</evidence>
<dbReference type="InterPro" id="IPR011059">
    <property type="entry name" value="Metal-dep_hydrolase_composite"/>
</dbReference>
<dbReference type="PANTHER" id="PTHR43135">
    <property type="entry name" value="ALPHA-D-RIBOSE 1-METHYLPHOSPHONATE 5-TRIPHOSPHATE DIPHOSPHATASE"/>
    <property type="match status" value="1"/>
</dbReference>
<evidence type="ECO:0000313" key="5">
    <source>
        <dbReference type="Proteomes" id="UP000034112"/>
    </source>
</evidence>
<dbReference type="GO" id="GO:0016810">
    <property type="term" value="F:hydrolase activity, acting on carbon-nitrogen (but not peptide) bonds"/>
    <property type="evidence" value="ECO:0007669"/>
    <property type="project" value="InterPro"/>
</dbReference>
<comment type="caution">
    <text evidence="4">The sequence shown here is derived from an EMBL/GenBank/DDBJ whole genome shotgun (WGS) entry which is preliminary data.</text>
</comment>
<name>A0A0F9Y5M8_TRIHA</name>
<feature type="chain" id="PRO_5002530381" description="Amidohydrolase-related domain-containing protein" evidence="2">
    <location>
        <begin position="20"/>
        <end position="472"/>
    </location>
</feature>
<dbReference type="EMBL" id="JOKZ01000008">
    <property type="protein sequence ID" value="KKP07348.1"/>
    <property type="molecule type" value="Genomic_DNA"/>
</dbReference>
<dbReference type="Gene3D" id="3.40.50.10910">
    <property type="entry name" value="Amidohydrolase"/>
    <property type="match status" value="1"/>
</dbReference>
<accession>A0A0F9Y5M8</accession>
<gene>
    <name evidence="4" type="ORF">THAR02_00545</name>
</gene>